<dbReference type="Gene3D" id="2.120.10.30">
    <property type="entry name" value="TolB, C-terminal domain"/>
    <property type="match status" value="1"/>
</dbReference>
<dbReference type="CDD" id="cd05819">
    <property type="entry name" value="NHL"/>
    <property type="match status" value="1"/>
</dbReference>
<evidence type="ECO:0000256" key="1">
    <source>
        <dbReference type="ARBA" id="ARBA00004141"/>
    </source>
</evidence>
<dbReference type="InterPro" id="IPR011042">
    <property type="entry name" value="6-blade_b-propeller_TolB-like"/>
</dbReference>
<comment type="subcellular location">
    <subcellularLocation>
        <location evidence="1">Membrane</location>
        <topology evidence="1">Multi-pass membrane protein</topology>
    </subcellularLocation>
</comment>
<keyword evidence="4 6" id="KW-1133">Transmembrane helix</keyword>
<evidence type="ECO:0000313" key="10">
    <source>
        <dbReference type="Proteomes" id="UP001519287"/>
    </source>
</evidence>
<feature type="transmembrane region" description="Helical" evidence="6">
    <location>
        <begin position="672"/>
        <end position="695"/>
    </location>
</feature>
<dbReference type="EMBL" id="JAGGLB010000006">
    <property type="protein sequence ID" value="MBP1990764.1"/>
    <property type="molecule type" value="Genomic_DNA"/>
</dbReference>
<feature type="transmembrane region" description="Helical" evidence="6">
    <location>
        <begin position="608"/>
        <end position="628"/>
    </location>
</feature>
<feature type="transmembrane region" description="Helical" evidence="6">
    <location>
        <begin position="640"/>
        <end position="660"/>
    </location>
</feature>
<dbReference type="Pfam" id="PF04893">
    <property type="entry name" value="Yip1"/>
    <property type="match status" value="1"/>
</dbReference>
<feature type="chain" id="PRO_5046228580" evidence="7">
    <location>
        <begin position="27"/>
        <end position="713"/>
    </location>
</feature>
<sequence>MKRLTGRWYLLVSLILAAVVMPMAAAAEVVYETNTKDSEGYLLRTQPAYYPSGMIGLDLVVPDKDQPDVNVPSPMRNPKDVFIDSRNHIYVADTGNSRVIEFSETGKWLRYITLPESPLNKPEGIFVSDSFDIYIADTGNKRVVRLDKEGKLLKEFGRPVSKYIPEAYKYDPVKLIVDKRGFLYIATLGSYQGLLQLDTEGEFQSFYGANATPFSALDALKRMLYTKQMYANETSKLPGSISSIAVDNDGFVYTTTSGFNVTMGQIKKLNTRGKNILHQDPGSTVTPDNYGVTRPSDLKNMPGAVPQLTDLCIDENGNITMIDATFKYISQFDSAGNLLFFWAGPTSSDTTQLGLIKNPVAIDANSNNDLFILDEQEGVVQIFRLTEFGKKVNEANRLTLQGFYEESEGPWKEVLRLHAAFSPAMGGLAKAAYKRGDYEQALDYFQQSGKRQGYSDAFWQIRLQWFQRHFSMLASAVVIITLLLWLSNLVTRNRSWRQSLRNRQRSAHPAVVQLKHVFYILKHPIDGFTAIRHEARGGYISGFIVLLLAYLGHAFSRLYTSFPFNPVPMHKVNLLGLLGQFLLIWIGWVVSNYLVSSIYRGEGRFKDVCVGSAYALMPLALVGIPLAAISNILTYSELSIYQFLDHGMMVWAALLFFWSIQAIHNYSVGETLMNIALSMFTFIILVILAIIMLGLTNDLFDFIYEVFQEVRLR</sequence>
<feature type="transmembrane region" description="Helical" evidence="6">
    <location>
        <begin position="470"/>
        <end position="491"/>
    </location>
</feature>
<keyword evidence="5 6" id="KW-0472">Membrane</keyword>
<dbReference type="Gene3D" id="1.25.40.10">
    <property type="entry name" value="Tetratricopeptide repeat domain"/>
    <property type="match status" value="1"/>
</dbReference>
<keyword evidence="2 6" id="KW-0812">Transmembrane</keyword>
<feature type="domain" description="Yip1" evidence="8">
    <location>
        <begin position="519"/>
        <end position="689"/>
    </location>
</feature>
<dbReference type="SUPFAM" id="SSF101898">
    <property type="entry name" value="NHL repeat"/>
    <property type="match status" value="1"/>
</dbReference>
<evidence type="ECO:0000256" key="5">
    <source>
        <dbReference type="ARBA" id="ARBA00023136"/>
    </source>
</evidence>
<gene>
    <name evidence="9" type="ORF">J2Z66_002370</name>
</gene>
<dbReference type="Pfam" id="PF01436">
    <property type="entry name" value="NHL"/>
    <property type="match status" value="1"/>
</dbReference>
<feature type="transmembrane region" description="Helical" evidence="6">
    <location>
        <begin position="575"/>
        <end position="596"/>
    </location>
</feature>
<keyword evidence="7" id="KW-0732">Signal</keyword>
<dbReference type="InterPro" id="IPR006977">
    <property type="entry name" value="Yip1_dom"/>
</dbReference>
<proteinExistence type="predicted"/>
<evidence type="ECO:0000256" key="3">
    <source>
        <dbReference type="ARBA" id="ARBA00022737"/>
    </source>
</evidence>
<dbReference type="PANTHER" id="PTHR24104:SF25">
    <property type="entry name" value="PROTEIN LIN-41"/>
    <property type="match status" value="1"/>
</dbReference>
<organism evidence="9 10">
    <name type="scientific">Paenibacillus eucommiae</name>
    <dbReference type="NCBI Taxonomy" id="1355755"/>
    <lineage>
        <taxon>Bacteria</taxon>
        <taxon>Bacillati</taxon>
        <taxon>Bacillota</taxon>
        <taxon>Bacilli</taxon>
        <taxon>Bacillales</taxon>
        <taxon>Paenibacillaceae</taxon>
        <taxon>Paenibacillus</taxon>
    </lineage>
</organism>
<dbReference type="SUPFAM" id="SSF48452">
    <property type="entry name" value="TPR-like"/>
    <property type="match status" value="1"/>
</dbReference>
<dbReference type="PANTHER" id="PTHR24104">
    <property type="entry name" value="E3 UBIQUITIN-PROTEIN LIGASE NHLRC1-RELATED"/>
    <property type="match status" value="1"/>
</dbReference>
<evidence type="ECO:0000313" key="9">
    <source>
        <dbReference type="EMBL" id="MBP1990764.1"/>
    </source>
</evidence>
<protein>
    <submittedName>
        <fullName evidence="9">Sugar lactone lactonase YvrE</fullName>
    </submittedName>
</protein>
<evidence type="ECO:0000256" key="2">
    <source>
        <dbReference type="ARBA" id="ARBA00022692"/>
    </source>
</evidence>
<comment type="caution">
    <text evidence="9">The sequence shown here is derived from an EMBL/GenBank/DDBJ whole genome shotgun (WGS) entry which is preliminary data.</text>
</comment>
<evidence type="ECO:0000256" key="6">
    <source>
        <dbReference type="SAM" id="Phobius"/>
    </source>
</evidence>
<accession>A0ABS4IW76</accession>
<keyword evidence="3" id="KW-0677">Repeat</keyword>
<dbReference type="RefSeq" id="WP_209971528.1">
    <property type="nucleotide sequence ID" value="NZ_JAGGLB010000006.1"/>
</dbReference>
<feature type="signal peptide" evidence="7">
    <location>
        <begin position="1"/>
        <end position="26"/>
    </location>
</feature>
<dbReference type="InterPro" id="IPR011990">
    <property type="entry name" value="TPR-like_helical_dom_sf"/>
</dbReference>
<keyword evidence="10" id="KW-1185">Reference proteome</keyword>
<dbReference type="Proteomes" id="UP001519287">
    <property type="component" value="Unassembled WGS sequence"/>
</dbReference>
<evidence type="ECO:0000256" key="4">
    <source>
        <dbReference type="ARBA" id="ARBA00022989"/>
    </source>
</evidence>
<dbReference type="InterPro" id="IPR001258">
    <property type="entry name" value="NHL_repeat"/>
</dbReference>
<name>A0ABS4IW76_9BACL</name>
<reference evidence="9 10" key="1">
    <citation type="submission" date="2021-03" db="EMBL/GenBank/DDBJ databases">
        <title>Genomic Encyclopedia of Type Strains, Phase IV (KMG-IV): sequencing the most valuable type-strain genomes for metagenomic binning, comparative biology and taxonomic classification.</title>
        <authorList>
            <person name="Goeker M."/>
        </authorList>
    </citation>
    <scope>NUCLEOTIDE SEQUENCE [LARGE SCALE GENOMIC DNA]</scope>
    <source>
        <strain evidence="9 10">DSM 26048</strain>
    </source>
</reference>
<evidence type="ECO:0000259" key="8">
    <source>
        <dbReference type="Pfam" id="PF04893"/>
    </source>
</evidence>
<evidence type="ECO:0000256" key="7">
    <source>
        <dbReference type="SAM" id="SignalP"/>
    </source>
</evidence>
<dbReference type="InterPro" id="IPR050952">
    <property type="entry name" value="TRIM-NHL_E3_ligases"/>
</dbReference>
<feature type="transmembrane region" description="Helical" evidence="6">
    <location>
        <begin position="537"/>
        <end position="555"/>
    </location>
</feature>